<feature type="region of interest" description="Disordered" evidence="10">
    <location>
        <begin position="178"/>
        <end position="199"/>
    </location>
</feature>
<keyword evidence="6 9" id="KW-0863">Zinc-finger</keyword>
<evidence type="ECO:0000256" key="8">
    <source>
        <dbReference type="ARBA" id="ARBA00022833"/>
    </source>
</evidence>
<organism evidence="12 13">
    <name type="scientific">Ilex paraguariensis</name>
    <name type="common">yerba mate</name>
    <dbReference type="NCBI Taxonomy" id="185542"/>
    <lineage>
        <taxon>Eukaryota</taxon>
        <taxon>Viridiplantae</taxon>
        <taxon>Streptophyta</taxon>
        <taxon>Embryophyta</taxon>
        <taxon>Tracheophyta</taxon>
        <taxon>Spermatophyta</taxon>
        <taxon>Magnoliopsida</taxon>
        <taxon>eudicotyledons</taxon>
        <taxon>Gunneridae</taxon>
        <taxon>Pentapetalae</taxon>
        <taxon>asterids</taxon>
        <taxon>campanulids</taxon>
        <taxon>Aquifoliales</taxon>
        <taxon>Aquifoliaceae</taxon>
        <taxon>Ilex</taxon>
    </lineage>
</organism>
<dbReference type="SMART" id="SM00184">
    <property type="entry name" value="RING"/>
    <property type="match status" value="1"/>
</dbReference>
<comment type="caution">
    <text evidence="12">The sequence shown here is derived from an EMBL/GenBank/DDBJ whole genome shotgun (WGS) entry which is preliminary data.</text>
</comment>
<evidence type="ECO:0000256" key="2">
    <source>
        <dbReference type="ARBA" id="ARBA00004906"/>
    </source>
</evidence>
<protein>
    <recommendedName>
        <fullName evidence="3">RING-type E3 ubiquitin transferase</fullName>
        <ecNumber evidence="3">2.3.2.27</ecNumber>
    </recommendedName>
</protein>
<evidence type="ECO:0000256" key="5">
    <source>
        <dbReference type="ARBA" id="ARBA00022723"/>
    </source>
</evidence>
<evidence type="ECO:0000313" key="13">
    <source>
        <dbReference type="Proteomes" id="UP001642360"/>
    </source>
</evidence>
<evidence type="ECO:0000256" key="10">
    <source>
        <dbReference type="SAM" id="MobiDB-lite"/>
    </source>
</evidence>
<dbReference type="GO" id="GO:0008270">
    <property type="term" value="F:zinc ion binding"/>
    <property type="evidence" value="ECO:0007669"/>
    <property type="project" value="UniProtKB-KW"/>
</dbReference>
<dbReference type="PANTHER" id="PTHR22937">
    <property type="entry name" value="E3 UBIQUITIN-PROTEIN LIGASE RNF165"/>
    <property type="match status" value="1"/>
</dbReference>
<dbReference type="InterPro" id="IPR001841">
    <property type="entry name" value="Znf_RING"/>
</dbReference>
<feature type="region of interest" description="Disordered" evidence="10">
    <location>
        <begin position="508"/>
        <end position="531"/>
    </location>
</feature>
<feature type="region of interest" description="Disordered" evidence="10">
    <location>
        <begin position="1"/>
        <end position="26"/>
    </location>
</feature>
<gene>
    <name evidence="12" type="ORF">ILEXP_LOCUS2290</name>
</gene>
<evidence type="ECO:0000256" key="1">
    <source>
        <dbReference type="ARBA" id="ARBA00000900"/>
    </source>
</evidence>
<dbReference type="InterPro" id="IPR013083">
    <property type="entry name" value="Znf_RING/FYVE/PHD"/>
</dbReference>
<evidence type="ECO:0000256" key="4">
    <source>
        <dbReference type="ARBA" id="ARBA00022679"/>
    </source>
</evidence>
<dbReference type="GO" id="GO:0043161">
    <property type="term" value="P:proteasome-mediated ubiquitin-dependent protein catabolic process"/>
    <property type="evidence" value="ECO:0007669"/>
    <property type="project" value="UniProtKB-ARBA"/>
</dbReference>
<dbReference type="EC" id="2.3.2.27" evidence="3"/>
<dbReference type="EMBL" id="CAUOFW020000703">
    <property type="protein sequence ID" value="CAK9135344.1"/>
    <property type="molecule type" value="Genomic_DNA"/>
</dbReference>
<proteinExistence type="predicted"/>
<feature type="region of interest" description="Disordered" evidence="10">
    <location>
        <begin position="459"/>
        <end position="486"/>
    </location>
</feature>
<dbReference type="GO" id="GO:0061630">
    <property type="term" value="F:ubiquitin protein ligase activity"/>
    <property type="evidence" value="ECO:0007669"/>
    <property type="project" value="UniProtKB-EC"/>
</dbReference>
<evidence type="ECO:0000313" key="12">
    <source>
        <dbReference type="EMBL" id="CAK9135344.1"/>
    </source>
</evidence>
<feature type="compositionally biased region" description="Polar residues" evidence="10">
    <location>
        <begin position="178"/>
        <end position="192"/>
    </location>
</feature>
<dbReference type="GO" id="GO:0010228">
    <property type="term" value="P:vegetative to reproductive phase transition of meristem"/>
    <property type="evidence" value="ECO:0007669"/>
    <property type="project" value="UniProtKB-ARBA"/>
</dbReference>
<dbReference type="InterPro" id="IPR045191">
    <property type="entry name" value="MBR1/2-like"/>
</dbReference>
<dbReference type="SUPFAM" id="SSF57850">
    <property type="entry name" value="RING/U-box"/>
    <property type="match status" value="1"/>
</dbReference>
<evidence type="ECO:0000256" key="3">
    <source>
        <dbReference type="ARBA" id="ARBA00012483"/>
    </source>
</evidence>
<evidence type="ECO:0000256" key="9">
    <source>
        <dbReference type="PROSITE-ProRule" id="PRU00175"/>
    </source>
</evidence>
<dbReference type="Pfam" id="PF13639">
    <property type="entry name" value="zf-RING_2"/>
    <property type="match status" value="1"/>
</dbReference>
<dbReference type="PANTHER" id="PTHR22937:SF224">
    <property type="entry name" value="E3 UBIQUITIN-PROTEIN LIGASE MBR1-RELATED"/>
    <property type="match status" value="1"/>
</dbReference>
<dbReference type="AlphaFoldDB" id="A0ABC8QRK5"/>
<dbReference type="Gene3D" id="3.30.40.10">
    <property type="entry name" value="Zinc/RING finger domain, C3HC4 (zinc finger)"/>
    <property type="match status" value="1"/>
</dbReference>
<dbReference type="FunFam" id="3.30.40.10:FF:000309">
    <property type="entry name" value="E3 ubiquitin-protein ligase MBR2"/>
    <property type="match status" value="1"/>
</dbReference>
<accession>A0ABC8QRK5</accession>
<name>A0ABC8QRK5_9AQUA</name>
<keyword evidence="4" id="KW-0808">Transferase</keyword>
<dbReference type="Proteomes" id="UP001642360">
    <property type="component" value="Unassembled WGS sequence"/>
</dbReference>
<evidence type="ECO:0000259" key="11">
    <source>
        <dbReference type="PROSITE" id="PS50089"/>
    </source>
</evidence>
<dbReference type="PROSITE" id="PS50089">
    <property type="entry name" value="ZF_RING_2"/>
    <property type="match status" value="1"/>
</dbReference>
<evidence type="ECO:0000256" key="6">
    <source>
        <dbReference type="ARBA" id="ARBA00022771"/>
    </source>
</evidence>
<feature type="compositionally biased region" description="Polar residues" evidence="10">
    <location>
        <begin position="321"/>
        <end position="346"/>
    </location>
</feature>
<reference evidence="12 13" key="1">
    <citation type="submission" date="2024-02" db="EMBL/GenBank/DDBJ databases">
        <authorList>
            <person name="Vignale AGUSTIN F."/>
            <person name="Sosa J E."/>
            <person name="Modenutti C."/>
        </authorList>
    </citation>
    <scope>NUCLEOTIDE SEQUENCE [LARGE SCALE GENOMIC DNA]</scope>
</reference>
<feature type="compositionally biased region" description="Polar residues" evidence="10">
    <location>
        <begin position="461"/>
        <end position="480"/>
    </location>
</feature>
<comment type="catalytic activity">
    <reaction evidence="1">
        <text>S-ubiquitinyl-[E2 ubiquitin-conjugating enzyme]-L-cysteine + [acceptor protein]-L-lysine = [E2 ubiquitin-conjugating enzyme]-L-cysteine + N(6)-ubiquitinyl-[acceptor protein]-L-lysine.</text>
        <dbReference type="EC" id="2.3.2.27"/>
    </reaction>
</comment>
<keyword evidence="7" id="KW-0833">Ubl conjugation pathway</keyword>
<sequence length="724" mass="77521">MQGPRGALGSLPETLGFDHGSTSSDTGLDQQICWNNIRSSAPNRLSDYAMSPGDTSITYMNSISEEGQNFSGWIGEPSSSTMQSQVSHNEQKTEHGWSSSMRACGGAGPILEGQQHDPANILSPSNANLNPSANQIANGPFFLQTSRSNSIPQDLNINSASMEPGGNDCQVLGCPTGGSDNMQVPSVTSSSDPPELPSGSGGYLVEEIDERMGCSFEGRRLSCKRKAIEGNVGQSSGSGCSNYFQPSGGIGWHSATPHFNAGSSLSIPMSSGSTFISPSEQVNPPNLGLGVGGAAPESSLTLNPAGSAESSRRNFRLRINVSHQQDSTTSNVFPTENASGHSNVPSSHHIPRLHLSNSSDLRSAPADVRNPQGQSAVVRVPALRRNLQSSRWNGGSALRHGSSSYVAAAERDGPLESNSRSIPRNLLEHPIFVPATEMRNSAQNPINWSLAGGNPSVAGNIASTSRTGSVSGRHSSSAPNWVSHRSAPQYPRRLSEFVRRSLLSSATSDSVAHNSNYSPIPSGPSASSQVAAISSGAANQGHHLPHSRPAIPLERQVDGAFGIPYSMRTLAAASEGRSRLVSEIRSVLDLMRRGEGLRFEDVMILDQSVLFGMTEIHDRHRDMRLDVDNMSYEELLALEERIGNVCTGLSEETILNHLKQRNYISSKTEGQVEAEPCCICQEEYNDGDDLGMLECGHDFHSSCIKQWLRHKNLCPICKKTAFPK</sequence>
<evidence type="ECO:0000256" key="7">
    <source>
        <dbReference type="ARBA" id="ARBA00022786"/>
    </source>
</evidence>
<comment type="pathway">
    <text evidence="2">Protein modification; protein ubiquitination.</text>
</comment>
<keyword evidence="8" id="KW-0862">Zinc</keyword>
<keyword evidence="5" id="KW-0479">Metal-binding</keyword>
<feature type="domain" description="RING-type" evidence="11">
    <location>
        <begin position="677"/>
        <end position="718"/>
    </location>
</feature>
<feature type="region of interest" description="Disordered" evidence="10">
    <location>
        <begin position="276"/>
        <end position="376"/>
    </location>
</feature>
<keyword evidence="13" id="KW-1185">Reference proteome</keyword>